<name>A0A067MKZ1_BOTB1</name>
<dbReference type="AlphaFoldDB" id="A0A067MKZ1"/>
<proteinExistence type="predicted"/>
<organism evidence="1 2">
    <name type="scientific">Botryobasidium botryosum (strain FD-172 SS1)</name>
    <dbReference type="NCBI Taxonomy" id="930990"/>
    <lineage>
        <taxon>Eukaryota</taxon>
        <taxon>Fungi</taxon>
        <taxon>Dikarya</taxon>
        <taxon>Basidiomycota</taxon>
        <taxon>Agaricomycotina</taxon>
        <taxon>Agaricomycetes</taxon>
        <taxon>Cantharellales</taxon>
        <taxon>Botryobasidiaceae</taxon>
        <taxon>Botryobasidium</taxon>
    </lineage>
</organism>
<evidence type="ECO:0000313" key="1">
    <source>
        <dbReference type="EMBL" id="KDQ12557.1"/>
    </source>
</evidence>
<gene>
    <name evidence="1" type="ORF">BOTBODRAFT_412153</name>
</gene>
<accession>A0A067MKZ1</accession>
<reference evidence="2" key="1">
    <citation type="journal article" date="2014" name="Proc. Natl. Acad. Sci. U.S.A.">
        <title>Extensive sampling of basidiomycete genomes demonstrates inadequacy of the white-rot/brown-rot paradigm for wood decay fungi.</title>
        <authorList>
            <person name="Riley R."/>
            <person name="Salamov A.A."/>
            <person name="Brown D.W."/>
            <person name="Nagy L.G."/>
            <person name="Floudas D."/>
            <person name="Held B.W."/>
            <person name="Levasseur A."/>
            <person name="Lombard V."/>
            <person name="Morin E."/>
            <person name="Otillar R."/>
            <person name="Lindquist E.A."/>
            <person name="Sun H."/>
            <person name="LaButti K.M."/>
            <person name="Schmutz J."/>
            <person name="Jabbour D."/>
            <person name="Luo H."/>
            <person name="Baker S.E."/>
            <person name="Pisabarro A.G."/>
            <person name="Walton J.D."/>
            <person name="Blanchette R.A."/>
            <person name="Henrissat B."/>
            <person name="Martin F."/>
            <person name="Cullen D."/>
            <person name="Hibbett D.S."/>
            <person name="Grigoriev I.V."/>
        </authorList>
    </citation>
    <scope>NUCLEOTIDE SEQUENCE [LARGE SCALE GENOMIC DNA]</scope>
    <source>
        <strain evidence="2">FD-172 SS1</strain>
    </source>
</reference>
<keyword evidence="2" id="KW-1185">Reference proteome</keyword>
<sequence>MSIQATLCHPLASPSRMEKMTDTTSRLISAFWSLAIFVQSCACFVSARGPTDERLQLTAAYSPSRRMSGGATYCAAPGIYYAGHAE</sequence>
<dbReference type="HOGENOM" id="CLU_2497587_0_0_1"/>
<dbReference type="Proteomes" id="UP000027195">
    <property type="component" value="Unassembled WGS sequence"/>
</dbReference>
<dbReference type="EMBL" id="KL198049">
    <property type="protein sequence ID" value="KDQ12557.1"/>
    <property type="molecule type" value="Genomic_DNA"/>
</dbReference>
<dbReference type="InParanoid" id="A0A067MKZ1"/>
<protein>
    <submittedName>
        <fullName evidence="1">Uncharacterized protein</fullName>
    </submittedName>
</protein>
<evidence type="ECO:0000313" key="2">
    <source>
        <dbReference type="Proteomes" id="UP000027195"/>
    </source>
</evidence>